<dbReference type="EMBL" id="QTSX02005931">
    <property type="protein sequence ID" value="KAJ9056461.1"/>
    <property type="molecule type" value="Genomic_DNA"/>
</dbReference>
<comment type="caution">
    <text evidence="1">The sequence shown here is derived from an EMBL/GenBank/DDBJ whole genome shotgun (WGS) entry which is preliminary data.</text>
</comment>
<evidence type="ECO:0000313" key="2">
    <source>
        <dbReference type="Proteomes" id="UP001165960"/>
    </source>
</evidence>
<sequence>MDSHNEQGLQSNPIFEMNAKEFTVDEEISLDETDASTIQYDPRRWAVLCAFNLVTFSSNLAWLTFAPSANRFSEYYEMASHFYVDSLSTVYMLTYPVFLLPALTVSSYFYKRELSKNGSSLDASEAGSTEKTKSIGYGLRGTLITAILLHAFGCWLRFLGGKIFPLVWLGQALASLCQVFTLGMPPLLSSVWFKPDEQNIAISLGVTSNILGCTVGFLLTPFAVGAVDLDKTIPAYLLYQAVGYSVLALAIILLFPTAPRMSQRKPIQIDLSKETTLFVLRKLSKTPGFLLLATCYGLLVGSQYAVQTLLTSIILPVFVDKSEVEIGWLGFWLLISGILASLICGLYLDYSKRYISFTLICYSITILSLLSMNVALEKEAYLIIYISSLVYGMATVSLTPALFQYAMVYFNKGDDEAAITGILNSMAQIVGIVLISSMSAIQADKVSREPQFTMRVPAWLLVAVTCLGLPLLLISQKKMS</sequence>
<proteinExistence type="predicted"/>
<protein>
    <submittedName>
        <fullName evidence="1">Feline leukemia virus subgroup C receptor-protein 2</fullName>
    </submittedName>
</protein>
<name>A0ACC2S264_9FUNG</name>
<reference evidence="1" key="1">
    <citation type="submission" date="2022-04" db="EMBL/GenBank/DDBJ databases">
        <title>Genome of the entomopathogenic fungus Entomophthora muscae.</title>
        <authorList>
            <person name="Elya C."/>
            <person name="Lovett B.R."/>
            <person name="Lee E."/>
            <person name="Macias A.M."/>
            <person name="Hajek A.E."/>
            <person name="De Bivort B.L."/>
            <person name="Kasson M.T."/>
            <person name="De Fine Licht H.H."/>
            <person name="Stajich J.E."/>
        </authorList>
    </citation>
    <scope>NUCLEOTIDE SEQUENCE</scope>
    <source>
        <strain evidence="1">Berkeley</strain>
    </source>
</reference>
<dbReference type="Proteomes" id="UP001165960">
    <property type="component" value="Unassembled WGS sequence"/>
</dbReference>
<gene>
    <name evidence="1" type="primary">FLVCR2_8</name>
    <name evidence="1" type="ORF">DSO57_1032895</name>
</gene>
<keyword evidence="2" id="KW-1185">Reference proteome</keyword>
<evidence type="ECO:0000313" key="1">
    <source>
        <dbReference type="EMBL" id="KAJ9056461.1"/>
    </source>
</evidence>
<accession>A0ACC2S264</accession>
<organism evidence="1 2">
    <name type="scientific">Entomophthora muscae</name>
    <dbReference type="NCBI Taxonomy" id="34485"/>
    <lineage>
        <taxon>Eukaryota</taxon>
        <taxon>Fungi</taxon>
        <taxon>Fungi incertae sedis</taxon>
        <taxon>Zoopagomycota</taxon>
        <taxon>Entomophthoromycotina</taxon>
        <taxon>Entomophthoromycetes</taxon>
        <taxon>Entomophthorales</taxon>
        <taxon>Entomophthoraceae</taxon>
        <taxon>Entomophthora</taxon>
    </lineage>
</organism>
<keyword evidence="1" id="KW-0675">Receptor</keyword>